<keyword evidence="1 2" id="KW-0808">Transferase</keyword>
<gene>
    <name evidence="2" type="primary">argF'</name>
    <name evidence="5" type="ORF">GCM10023330_00910</name>
</gene>
<feature type="binding site" evidence="2">
    <location>
        <position position="75"/>
    </location>
    <ligand>
        <name>carbamoyl phosphate</name>
        <dbReference type="ChEBI" id="CHEBI:58228"/>
        <note>ligand shared between two neighboring subunits</note>
    </ligand>
</feature>
<accession>A0ABP9BW00</accession>
<protein>
    <recommendedName>
        <fullName evidence="2">N-succinylornithine carbamoyltransferase</fullName>
        <ecNumber evidence="2">2.1.3.11</ecNumber>
    </recommendedName>
    <alternativeName>
        <fullName evidence="2">N-succinyl-L-ornithine transcarbamylase</fullName>
        <shortName evidence="2">SOTCase</shortName>
    </alternativeName>
</protein>
<keyword evidence="2" id="KW-0028">Amino-acid biosynthesis</keyword>
<feature type="binding site" description="in other chain" evidence="2">
    <location>
        <begin position="47"/>
        <end position="50"/>
    </location>
    <ligand>
        <name>carbamoyl phosphate</name>
        <dbReference type="ChEBI" id="CHEBI:58228"/>
        <note>ligand shared between two neighboring subunits</note>
    </ligand>
</feature>
<dbReference type="PRINTS" id="PR00101">
    <property type="entry name" value="ATCASE"/>
</dbReference>
<dbReference type="InterPro" id="IPR006130">
    <property type="entry name" value="Asp/Orn_carbamoylTrfase"/>
</dbReference>
<evidence type="ECO:0000313" key="5">
    <source>
        <dbReference type="EMBL" id="GAA4799442.1"/>
    </source>
</evidence>
<reference evidence="6" key="1">
    <citation type="journal article" date="2019" name="Int. J. Syst. Evol. Microbiol.">
        <title>The Global Catalogue of Microorganisms (GCM) 10K type strain sequencing project: providing services to taxonomists for standard genome sequencing and annotation.</title>
        <authorList>
            <consortium name="The Broad Institute Genomics Platform"/>
            <consortium name="The Broad Institute Genome Sequencing Center for Infectious Disease"/>
            <person name="Wu L."/>
            <person name="Ma J."/>
        </authorList>
    </citation>
    <scope>NUCLEOTIDE SEQUENCE [LARGE SCALE GENOMIC DNA]</scope>
    <source>
        <strain evidence="6">JCM 18325</strain>
    </source>
</reference>
<dbReference type="Pfam" id="PF00185">
    <property type="entry name" value="OTCace"/>
    <property type="match status" value="1"/>
</dbReference>
<comment type="catalytic activity">
    <reaction evidence="2">
        <text>N(2)-succinyl-L-ornithine + carbamoyl phosphate = N(2)-succinyl-L-citrulline + phosphate + H(+)</text>
        <dbReference type="Rhea" id="RHEA:25884"/>
        <dbReference type="ChEBI" id="CHEBI:15378"/>
        <dbReference type="ChEBI" id="CHEBI:43474"/>
        <dbReference type="ChEBI" id="CHEBI:58228"/>
        <dbReference type="ChEBI" id="CHEBI:58514"/>
        <dbReference type="ChEBI" id="CHEBI:58862"/>
        <dbReference type="EC" id="2.1.3.11"/>
    </reaction>
</comment>
<dbReference type="InterPro" id="IPR006131">
    <property type="entry name" value="Asp_carbamoyltransf_Asp/Orn-bd"/>
</dbReference>
<dbReference type="PANTHER" id="PTHR45753:SF3">
    <property type="entry name" value="ORNITHINE TRANSCARBAMYLASE, MITOCHONDRIAL"/>
    <property type="match status" value="1"/>
</dbReference>
<dbReference type="EC" id="2.1.3.11" evidence="2"/>
<feature type="binding site" evidence="2">
    <location>
        <position position="176"/>
    </location>
    <ligand>
        <name>N(2)-succinyl-L-ornithine</name>
        <dbReference type="ChEBI" id="CHEBI:58514"/>
    </ligand>
</feature>
<feature type="binding site" description="in other chain" evidence="2">
    <location>
        <position position="110"/>
    </location>
    <ligand>
        <name>carbamoyl phosphate</name>
        <dbReference type="ChEBI" id="CHEBI:58228"/>
        <note>ligand shared between two neighboring subunits</note>
    </ligand>
</feature>
<feature type="binding site" evidence="2">
    <location>
        <position position="236"/>
    </location>
    <ligand>
        <name>N(2)-succinyl-L-ornithine</name>
        <dbReference type="ChEBI" id="CHEBI:58514"/>
    </ligand>
</feature>
<feature type="domain" description="Aspartate/ornithine carbamoyltransferase carbamoyl-P binding" evidence="4">
    <location>
        <begin position="3"/>
        <end position="160"/>
    </location>
</feature>
<feature type="binding site" description="in other chain" evidence="2">
    <location>
        <begin position="147"/>
        <end position="150"/>
    </location>
    <ligand>
        <name>carbamoyl phosphate</name>
        <dbReference type="ChEBI" id="CHEBI:58228"/>
        <note>ligand shared between two neighboring subunits</note>
    </ligand>
</feature>
<dbReference type="Gene3D" id="3.40.50.1370">
    <property type="entry name" value="Aspartate/ornithine carbamoyltransferase"/>
    <property type="match status" value="2"/>
</dbReference>
<dbReference type="InterPro" id="IPR006132">
    <property type="entry name" value="Asp/Orn_carbamoyltranf_P-bd"/>
</dbReference>
<organism evidence="5 6">
    <name type="scientific">Litoribaculum gwangyangense</name>
    <dbReference type="NCBI Taxonomy" id="1130722"/>
    <lineage>
        <taxon>Bacteria</taxon>
        <taxon>Pseudomonadati</taxon>
        <taxon>Bacteroidota</taxon>
        <taxon>Flavobacteriia</taxon>
        <taxon>Flavobacteriales</taxon>
        <taxon>Flavobacteriaceae</taxon>
        <taxon>Litoribaculum</taxon>
    </lineage>
</organism>
<evidence type="ECO:0000259" key="3">
    <source>
        <dbReference type="Pfam" id="PF00185"/>
    </source>
</evidence>
<dbReference type="SUPFAM" id="SSF53671">
    <property type="entry name" value="Aspartate/ornithine carbamoyltransferase"/>
    <property type="match status" value="1"/>
</dbReference>
<dbReference type="PANTHER" id="PTHR45753">
    <property type="entry name" value="ORNITHINE CARBAMOYLTRANSFERASE, MITOCHONDRIAL"/>
    <property type="match status" value="1"/>
</dbReference>
<evidence type="ECO:0000256" key="1">
    <source>
        <dbReference type="ARBA" id="ARBA00022679"/>
    </source>
</evidence>
<name>A0ABP9BW00_9FLAO</name>
<dbReference type="EMBL" id="BAABJW010000001">
    <property type="protein sequence ID" value="GAA4799442.1"/>
    <property type="molecule type" value="Genomic_DNA"/>
</dbReference>
<evidence type="ECO:0000256" key="2">
    <source>
        <dbReference type="HAMAP-Rule" id="MF_02235"/>
    </source>
</evidence>
<dbReference type="InterPro" id="IPR036901">
    <property type="entry name" value="Asp/Orn_carbamoylTrfase_sf"/>
</dbReference>
<dbReference type="RefSeq" id="WP_345274969.1">
    <property type="nucleotide sequence ID" value="NZ_BAABJW010000001.1"/>
</dbReference>
<feature type="binding site" description="in other chain" evidence="2">
    <location>
        <position position="297"/>
    </location>
    <ligand>
        <name>carbamoyl phosphate</name>
        <dbReference type="ChEBI" id="CHEBI:58228"/>
        <note>ligand shared between two neighboring subunits</note>
    </ligand>
</feature>
<comment type="subunit">
    <text evidence="2">Homotrimer.</text>
</comment>
<evidence type="ECO:0000313" key="6">
    <source>
        <dbReference type="Proteomes" id="UP001501433"/>
    </source>
</evidence>
<feature type="binding site" evidence="2">
    <location>
        <position position="142"/>
    </location>
    <ligand>
        <name>N(2)-succinyl-L-ornithine</name>
        <dbReference type="ChEBI" id="CHEBI:58514"/>
    </ligand>
</feature>
<dbReference type="HAMAP" id="MF_02235">
    <property type="entry name" value="SOTCase"/>
    <property type="match status" value="1"/>
</dbReference>
<dbReference type="Pfam" id="PF02729">
    <property type="entry name" value="OTCace_N"/>
    <property type="match status" value="1"/>
</dbReference>
<proteinExistence type="inferred from homology"/>
<feature type="binding site" evidence="2">
    <location>
        <position position="273"/>
    </location>
    <ligand>
        <name>N(2)-succinyl-L-ornithine</name>
        <dbReference type="ChEBI" id="CHEBI:58514"/>
    </ligand>
</feature>
<comment type="pathway">
    <text evidence="2">Amino-acid biosynthesis; L-arginine biosynthesis.</text>
</comment>
<keyword evidence="2" id="KW-0055">Arginine biosynthesis</keyword>
<dbReference type="PRINTS" id="PR00100">
    <property type="entry name" value="AOTCASE"/>
</dbReference>
<evidence type="ECO:0000259" key="4">
    <source>
        <dbReference type="Pfam" id="PF02729"/>
    </source>
</evidence>
<feature type="binding site" description="in other chain" evidence="2">
    <location>
        <begin position="269"/>
        <end position="270"/>
    </location>
    <ligand>
        <name>carbamoyl phosphate</name>
        <dbReference type="ChEBI" id="CHEBI:58228"/>
        <note>ligand shared between two neighboring subunits</note>
    </ligand>
</feature>
<dbReference type="InterPro" id="IPR043696">
    <property type="entry name" value="ArgF'-like"/>
</dbReference>
<comment type="caution">
    <text evidence="5">The sequence shown here is derived from an EMBL/GenBank/DDBJ whole genome shotgun (WGS) entry which is preliminary data.</text>
</comment>
<dbReference type="NCBIfam" id="NF003384">
    <property type="entry name" value="PRK04523.1"/>
    <property type="match status" value="1"/>
</dbReference>
<feature type="domain" description="Aspartate/ornithine carbamoyltransferase Asp/Orn-binding" evidence="3">
    <location>
        <begin position="184"/>
        <end position="305"/>
    </location>
</feature>
<keyword evidence="6" id="KW-1185">Reference proteome</keyword>
<comment type="function">
    <text evidence="2">Catalyzes the transfer of the carbamoyl group from carbamoyl phosphate to the delta-amino group of N(2)-succinyl-L-ornithine to produce N(2)-succinyl-L-citrulline. Is essential for arginine biosynthesis.</text>
</comment>
<comment type="similarity">
    <text evidence="2">Belongs to the aspartate/ornithine carbamoyltransferase superfamily. SOTCase family.</text>
</comment>
<dbReference type="Proteomes" id="UP001501433">
    <property type="component" value="Unassembled WGS sequence"/>
</dbReference>
<sequence length="312" mass="34887">MDHYISINDIDNINSWIEEAKELKKNPLKYIELGRNKTLGLLFFNSSLRTRLSTQKAALNLGMNPIVMNVSGDAWGIEFGDGTVMNGNTAEHIKEAAAVVSQYCDIIAVRAFPTLNDKAKDESEQVLMSFKKYASVPIVNMESATGHPLQGLTDAITISEHAKTRKPKVVLSWAPHIKALPHAVANSFTQAMQKMDVEFVITNPECYNLNPEITGKTSIIHNQEEAFKNADFVYVKNWSSYESYGQILNTDPNWMITKEKLGNAKFMHCLPVRRNVIVEDAVLDSDSSIVIQQANNRTFAAQLVLKKILENA</sequence>